<dbReference type="InterPro" id="IPR000172">
    <property type="entry name" value="GMC_OxRdtase_N"/>
</dbReference>
<comment type="caution">
    <text evidence="7">The sequence shown here is derived from an EMBL/GenBank/DDBJ whole genome shotgun (WGS) entry which is preliminary data.</text>
</comment>
<dbReference type="Gene3D" id="3.30.410.40">
    <property type="match status" value="1"/>
</dbReference>
<dbReference type="Gene3D" id="3.30.560.10">
    <property type="entry name" value="Glucose Oxidase, domain 3"/>
    <property type="match status" value="1"/>
</dbReference>
<name>A0ABV2N1J1_9HYPH</name>
<keyword evidence="4" id="KW-0274">FAD</keyword>
<dbReference type="EC" id="1.1.3.-" evidence="7"/>
<keyword evidence="8" id="KW-1185">Reference proteome</keyword>
<evidence type="ECO:0000256" key="2">
    <source>
        <dbReference type="ARBA" id="ARBA00010790"/>
    </source>
</evidence>
<evidence type="ECO:0000259" key="5">
    <source>
        <dbReference type="Pfam" id="PF00732"/>
    </source>
</evidence>
<reference evidence="7 8" key="1">
    <citation type="submission" date="2024-06" db="EMBL/GenBank/DDBJ databases">
        <title>Genomic Encyclopedia of Type Strains, Phase IV (KMG-IV): sequencing the most valuable type-strain genomes for metagenomic binning, comparative biology and taxonomic classification.</title>
        <authorList>
            <person name="Goeker M."/>
        </authorList>
    </citation>
    <scope>NUCLEOTIDE SEQUENCE [LARGE SCALE GENOMIC DNA]</scope>
    <source>
        <strain evidence="7 8">DSM 27865</strain>
    </source>
</reference>
<feature type="domain" description="Glucose-methanol-choline oxidoreductase N-terminal" evidence="5">
    <location>
        <begin position="8"/>
        <end position="309"/>
    </location>
</feature>
<proteinExistence type="inferred from homology"/>
<dbReference type="GO" id="GO:0016491">
    <property type="term" value="F:oxidoreductase activity"/>
    <property type="evidence" value="ECO:0007669"/>
    <property type="project" value="UniProtKB-KW"/>
</dbReference>
<dbReference type="Pfam" id="PF05199">
    <property type="entry name" value="GMC_oxred_C"/>
    <property type="match status" value="1"/>
</dbReference>
<accession>A0ABV2N1J1</accession>
<evidence type="ECO:0000256" key="3">
    <source>
        <dbReference type="ARBA" id="ARBA00022630"/>
    </source>
</evidence>
<evidence type="ECO:0000313" key="7">
    <source>
        <dbReference type="EMBL" id="MET3792916.1"/>
    </source>
</evidence>
<evidence type="ECO:0000313" key="8">
    <source>
        <dbReference type="Proteomes" id="UP001549076"/>
    </source>
</evidence>
<dbReference type="InterPro" id="IPR007867">
    <property type="entry name" value="GMC_OxRtase_C"/>
</dbReference>
<dbReference type="RefSeq" id="WP_354196354.1">
    <property type="nucleotide sequence ID" value="NZ_JBEPML010000010.1"/>
</dbReference>
<dbReference type="SUPFAM" id="SSF51905">
    <property type="entry name" value="FAD/NAD(P)-binding domain"/>
    <property type="match status" value="1"/>
</dbReference>
<dbReference type="PROSITE" id="PS51257">
    <property type="entry name" value="PROKAR_LIPOPROTEIN"/>
    <property type="match status" value="1"/>
</dbReference>
<comment type="similarity">
    <text evidence="2">Belongs to the GMC oxidoreductase family.</text>
</comment>
<dbReference type="PANTHER" id="PTHR11552:SF147">
    <property type="entry name" value="CHOLINE DEHYDROGENASE, MITOCHONDRIAL"/>
    <property type="match status" value="1"/>
</dbReference>
<gene>
    <name evidence="7" type="ORF">ABID37_003139</name>
</gene>
<dbReference type="Gene3D" id="3.50.50.60">
    <property type="entry name" value="FAD/NAD(P)-binding domain"/>
    <property type="match status" value="2"/>
</dbReference>
<feature type="domain" description="Glucose-methanol-choline oxidoreductase C-terminal" evidence="6">
    <location>
        <begin position="377"/>
        <end position="559"/>
    </location>
</feature>
<dbReference type="InterPro" id="IPR036188">
    <property type="entry name" value="FAD/NAD-bd_sf"/>
</dbReference>
<comment type="cofactor">
    <cofactor evidence="1">
        <name>FAD</name>
        <dbReference type="ChEBI" id="CHEBI:57692"/>
    </cofactor>
</comment>
<evidence type="ECO:0000256" key="1">
    <source>
        <dbReference type="ARBA" id="ARBA00001974"/>
    </source>
</evidence>
<dbReference type="PIRSF" id="PIRSF000137">
    <property type="entry name" value="Alcohol_oxidase"/>
    <property type="match status" value="1"/>
</dbReference>
<dbReference type="PANTHER" id="PTHR11552">
    <property type="entry name" value="GLUCOSE-METHANOL-CHOLINE GMC OXIDOREDUCTASE"/>
    <property type="match status" value="1"/>
</dbReference>
<dbReference type="Pfam" id="PF00732">
    <property type="entry name" value="GMC_oxred_N"/>
    <property type="match status" value="1"/>
</dbReference>
<organism evidence="7 8">
    <name type="scientific">Aquamicrobium terrae</name>
    <dbReference type="NCBI Taxonomy" id="1324945"/>
    <lineage>
        <taxon>Bacteria</taxon>
        <taxon>Pseudomonadati</taxon>
        <taxon>Pseudomonadota</taxon>
        <taxon>Alphaproteobacteria</taxon>
        <taxon>Hyphomicrobiales</taxon>
        <taxon>Phyllobacteriaceae</taxon>
        <taxon>Aquamicrobium</taxon>
    </lineage>
</organism>
<dbReference type="EC" id="1.1.3.47" evidence="7"/>
<dbReference type="EMBL" id="JBEPML010000010">
    <property type="protein sequence ID" value="MET3792916.1"/>
    <property type="molecule type" value="Genomic_DNA"/>
</dbReference>
<sequence>MSRIVQCDFVIVGGGTAGCVLASRLSENGRHRVILVESGRDTPPDRVEPAILDSYPRVAYFNVRNVWADLRVSLQPVPHNDPGKRQLRRYEQARLMGGGSSLNDMQANRGTPDDYDDWARNGATGWSWEEVLPFFRKAERDVDFDGPLHGQSGPIPIRRIHSDCWPEFARAAARAFSETGFKALQDQNGEFEDGYFPVAINNIYDRRVSTAIGYLGNSVRQRPNLEIWPNATVTRLVTEGARIVGVEVETGQGPARIMAGETIVSAGALHSPAILQRAGIGPARTLRALGIEVIADRAGVGRNLQEHPAISISAHINHDARLARTNQRRHIHVAARYSSGTAGGLPSDMYLVAMSKTGWHPVGEQIGSLMTWINKAHSRGFVAIESPDPSVEPRVEFGFLSDYRDVERLKVGMRLLARLYDTPAMKAVANDPFPTSYSERIRDLGIVSHKNYVLTRILATALDGPAWLRRTLLRHVVTEDDPVERMMADDELLEAFVREKAHGVWHASGTCKIGSADDPEAVVDPSGRVMGVDGLRVCDASVMPFTPRANTNLPTIMIAERMCALILQQNEKR</sequence>
<evidence type="ECO:0000259" key="6">
    <source>
        <dbReference type="Pfam" id="PF05199"/>
    </source>
</evidence>
<evidence type="ECO:0000256" key="4">
    <source>
        <dbReference type="ARBA" id="ARBA00022827"/>
    </source>
</evidence>
<dbReference type="InterPro" id="IPR012132">
    <property type="entry name" value="GMC_OxRdtase"/>
</dbReference>
<keyword evidence="7" id="KW-0560">Oxidoreductase</keyword>
<protein>
    <submittedName>
        <fullName evidence="7">5-(Hydroxymethyl)furfural/furfural oxidase</fullName>
        <ecNumber evidence="7">1.1.3.-</ecNumber>
        <ecNumber evidence="7">1.1.3.47</ecNumber>
    </submittedName>
</protein>
<dbReference type="Proteomes" id="UP001549076">
    <property type="component" value="Unassembled WGS sequence"/>
</dbReference>
<keyword evidence="3" id="KW-0285">Flavoprotein</keyword>
<dbReference type="SUPFAM" id="SSF54373">
    <property type="entry name" value="FAD-linked reductases, C-terminal domain"/>
    <property type="match status" value="1"/>
</dbReference>